<protein>
    <recommendedName>
        <fullName evidence="10">RNA polymerase sigma factor</fullName>
    </recommendedName>
</protein>
<dbReference type="InterPro" id="IPR013325">
    <property type="entry name" value="RNA_pol_sigma_r2"/>
</dbReference>
<feature type="domain" description="RNA polymerase sigma-70 region 2" evidence="6">
    <location>
        <begin position="95"/>
        <end position="160"/>
    </location>
</feature>
<dbReference type="Proteomes" id="UP001500831">
    <property type="component" value="Unassembled WGS sequence"/>
</dbReference>
<accession>A0ABN3W8N7</accession>
<feature type="compositionally biased region" description="Gly residues" evidence="5">
    <location>
        <begin position="253"/>
        <end position="263"/>
    </location>
</feature>
<evidence type="ECO:0000256" key="2">
    <source>
        <dbReference type="ARBA" id="ARBA00023015"/>
    </source>
</evidence>
<dbReference type="SUPFAM" id="SSF88659">
    <property type="entry name" value="Sigma3 and sigma4 domains of RNA polymerase sigma factors"/>
    <property type="match status" value="1"/>
</dbReference>
<dbReference type="Pfam" id="PF04542">
    <property type="entry name" value="Sigma70_r2"/>
    <property type="match status" value="1"/>
</dbReference>
<keyword evidence="2" id="KW-0805">Transcription regulation</keyword>
<dbReference type="EMBL" id="BAAAVI010000083">
    <property type="protein sequence ID" value="GAA2905662.1"/>
    <property type="molecule type" value="Genomic_DNA"/>
</dbReference>
<evidence type="ECO:0008006" key="10">
    <source>
        <dbReference type="Google" id="ProtNLM"/>
    </source>
</evidence>
<dbReference type="RefSeq" id="WP_344980853.1">
    <property type="nucleotide sequence ID" value="NZ_BAAAVI010000083.1"/>
</dbReference>
<sequence length="271" mass="29328">MTTPRACGPSRTSGPSRTDGRPRAGEPSRTDGRPRAGEPSRTDGPSLTGEPPRSGEPFRAGEPRHLGEPPVAGEPDGLGTRFRAGDESALRQVQERYGRALFATALNLLGDPGLAEEAVQDALVRAWRGAGHFDASRELAPWLYRIVRRCAVDVHRRHSRHPATAPLDELPAALEAVREVPAERLWTVRSAVRRLEPPQREVVELLYYDGLTHRDVADRLGIPLGTVKSRVFRAHRHLGELLGSAPRAAEAAGTGGPGGGGRRAGSRGYRR</sequence>
<evidence type="ECO:0000313" key="8">
    <source>
        <dbReference type="EMBL" id="GAA2905662.1"/>
    </source>
</evidence>
<dbReference type="CDD" id="cd06171">
    <property type="entry name" value="Sigma70_r4"/>
    <property type="match status" value="1"/>
</dbReference>
<comment type="caution">
    <text evidence="8">The sequence shown here is derived from an EMBL/GenBank/DDBJ whole genome shotgun (WGS) entry which is preliminary data.</text>
</comment>
<proteinExistence type="inferred from homology"/>
<keyword evidence="3" id="KW-0731">Sigma factor</keyword>
<feature type="domain" description="RNA polymerase sigma factor 70 region 4 type 2" evidence="7">
    <location>
        <begin position="188"/>
        <end position="238"/>
    </location>
</feature>
<keyword evidence="4" id="KW-0804">Transcription</keyword>
<evidence type="ECO:0000256" key="4">
    <source>
        <dbReference type="ARBA" id="ARBA00023163"/>
    </source>
</evidence>
<dbReference type="InterPro" id="IPR014284">
    <property type="entry name" value="RNA_pol_sigma-70_dom"/>
</dbReference>
<evidence type="ECO:0000256" key="3">
    <source>
        <dbReference type="ARBA" id="ARBA00023082"/>
    </source>
</evidence>
<dbReference type="NCBIfam" id="TIGR02937">
    <property type="entry name" value="sigma70-ECF"/>
    <property type="match status" value="1"/>
</dbReference>
<evidence type="ECO:0000259" key="7">
    <source>
        <dbReference type="Pfam" id="PF08281"/>
    </source>
</evidence>
<reference evidence="8 9" key="1">
    <citation type="journal article" date="2019" name="Int. J. Syst. Evol. Microbiol.">
        <title>The Global Catalogue of Microorganisms (GCM) 10K type strain sequencing project: providing services to taxonomists for standard genome sequencing and annotation.</title>
        <authorList>
            <consortium name="The Broad Institute Genomics Platform"/>
            <consortium name="The Broad Institute Genome Sequencing Center for Infectious Disease"/>
            <person name="Wu L."/>
            <person name="Ma J."/>
        </authorList>
    </citation>
    <scope>NUCLEOTIDE SEQUENCE [LARGE SCALE GENOMIC DNA]</scope>
    <source>
        <strain evidence="8 9">JCM 6242</strain>
    </source>
</reference>
<keyword evidence="9" id="KW-1185">Reference proteome</keyword>
<dbReference type="PANTHER" id="PTHR43133:SF62">
    <property type="entry name" value="RNA POLYMERASE SIGMA FACTOR SIGZ"/>
    <property type="match status" value="1"/>
</dbReference>
<dbReference type="SUPFAM" id="SSF88946">
    <property type="entry name" value="Sigma2 domain of RNA polymerase sigma factors"/>
    <property type="match status" value="1"/>
</dbReference>
<dbReference type="Gene3D" id="1.10.10.10">
    <property type="entry name" value="Winged helix-like DNA-binding domain superfamily/Winged helix DNA-binding domain"/>
    <property type="match status" value="1"/>
</dbReference>
<evidence type="ECO:0000256" key="5">
    <source>
        <dbReference type="SAM" id="MobiDB-lite"/>
    </source>
</evidence>
<feature type="compositionally biased region" description="Basic and acidic residues" evidence="5">
    <location>
        <begin position="18"/>
        <end position="41"/>
    </location>
</feature>
<dbReference type="InterPro" id="IPR013324">
    <property type="entry name" value="RNA_pol_sigma_r3/r4-like"/>
</dbReference>
<comment type="similarity">
    <text evidence="1">Belongs to the sigma-70 factor family. ECF subfamily.</text>
</comment>
<gene>
    <name evidence="8" type="ORF">GCM10010517_71850</name>
</gene>
<dbReference type="InterPro" id="IPR039425">
    <property type="entry name" value="RNA_pol_sigma-70-like"/>
</dbReference>
<dbReference type="Pfam" id="PF08281">
    <property type="entry name" value="Sigma70_r4_2"/>
    <property type="match status" value="1"/>
</dbReference>
<feature type="region of interest" description="Disordered" evidence="5">
    <location>
        <begin position="1"/>
        <end position="82"/>
    </location>
</feature>
<evidence type="ECO:0000256" key="1">
    <source>
        <dbReference type="ARBA" id="ARBA00010641"/>
    </source>
</evidence>
<dbReference type="InterPro" id="IPR007627">
    <property type="entry name" value="RNA_pol_sigma70_r2"/>
</dbReference>
<organism evidence="8 9">
    <name type="scientific">Streptosporangium fragile</name>
    <dbReference type="NCBI Taxonomy" id="46186"/>
    <lineage>
        <taxon>Bacteria</taxon>
        <taxon>Bacillati</taxon>
        <taxon>Actinomycetota</taxon>
        <taxon>Actinomycetes</taxon>
        <taxon>Streptosporangiales</taxon>
        <taxon>Streptosporangiaceae</taxon>
        <taxon>Streptosporangium</taxon>
    </lineage>
</organism>
<dbReference type="InterPro" id="IPR036388">
    <property type="entry name" value="WH-like_DNA-bd_sf"/>
</dbReference>
<evidence type="ECO:0000313" key="9">
    <source>
        <dbReference type="Proteomes" id="UP001500831"/>
    </source>
</evidence>
<dbReference type="Gene3D" id="1.10.1740.10">
    <property type="match status" value="1"/>
</dbReference>
<name>A0ABN3W8N7_9ACTN</name>
<feature type="region of interest" description="Disordered" evidence="5">
    <location>
        <begin position="245"/>
        <end position="271"/>
    </location>
</feature>
<evidence type="ECO:0000259" key="6">
    <source>
        <dbReference type="Pfam" id="PF04542"/>
    </source>
</evidence>
<dbReference type="InterPro" id="IPR013249">
    <property type="entry name" value="RNA_pol_sigma70_r4_t2"/>
</dbReference>
<dbReference type="PANTHER" id="PTHR43133">
    <property type="entry name" value="RNA POLYMERASE ECF-TYPE SIGMA FACTO"/>
    <property type="match status" value="1"/>
</dbReference>